<keyword evidence="6" id="KW-1185">Reference proteome</keyword>
<evidence type="ECO:0000259" key="4">
    <source>
        <dbReference type="PROSITE" id="PS50110"/>
    </source>
</evidence>
<dbReference type="Gene3D" id="3.40.50.2300">
    <property type="match status" value="1"/>
</dbReference>
<dbReference type="SUPFAM" id="SSF52172">
    <property type="entry name" value="CheY-like"/>
    <property type="match status" value="1"/>
</dbReference>
<keyword evidence="1 3" id="KW-0597">Phosphoprotein</keyword>
<dbReference type="RefSeq" id="WP_379960470.1">
    <property type="nucleotide sequence ID" value="NZ_JAUYVI010000007.1"/>
</dbReference>
<dbReference type="Pfam" id="PF00072">
    <property type="entry name" value="Response_reg"/>
    <property type="match status" value="1"/>
</dbReference>
<feature type="domain" description="Response regulatory" evidence="4">
    <location>
        <begin position="9"/>
        <end position="127"/>
    </location>
</feature>
<organism evidence="5 6">
    <name type="scientific">Dongia sedimenti</name>
    <dbReference type="NCBI Taxonomy" id="3064282"/>
    <lineage>
        <taxon>Bacteria</taxon>
        <taxon>Pseudomonadati</taxon>
        <taxon>Pseudomonadota</taxon>
        <taxon>Alphaproteobacteria</taxon>
        <taxon>Rhodospirillales</taxon>
        <taxon>Dongiaceae</taxon>
        <taxon>Dongia</taxon>
    </lineage>
</organism>
<comment type="caution">
    <text evidence="5">The sequence shown here is derived from an EMBL/GenBank/DDBJ whole genome shotgun (WGS) entry which is preliminary data.</text>
</comment>
<gene>
    <name evidence="5" type="ORF">Q8A70_24035</name>
</gene>
<sequence length="135" mass="14390">MGAQQSALSVLIVDDDPGLRDTLRRMIVSVGYGVDCVEDAHAAITAIGKRVPDIIITDIYMPAGDGFELLNWLRNQGMSIPVIAMSGSSSGAGDYDQLSVAEHLGAVAVIDKPFRQSKLIETIDRVLGNRGAPPR</sequence>
<dbReference type="InterPro" id="IPR050595">
    <property type="entry name" value="Bact_response_regulator"/>
</dbReference>
<dbReference type="SMART" id="SM00448">
    <property type="entry name" value="REC"/>
    <property type="match status" value="1"/>
</dbReference>
<evidence type="ECO:0000313" key="5">
    <source>
        <dbReference type="EMBL" id="MDQ7250780.1"/>
    </source>
</evidence>
<evidence type="ECO:0000313" key="6">
    <source>
        <dbReference type="Proteomes" id="UP001230156"/>
    </source>
</evidence>
<evidence type="ECO:0000256" key="2">
    <source>
        <dbReference type="ARBA" id="ARBA00023012"/>
    </source>
</evidence>
<keyword evidence="2" id="KW-0902">Two-component regulatory system</keyword>
<proteinExistence type="predicted"/>
<dbReference type="CDD" id="cd00156">
    <property type="entry name" value="REC"/>
    <property type="match status" value="1"/>
</dbReference>
<evidence type="ECO:0000256" key="1">
    <source>
        <dbReference type="ARBA" id="ARBA00022553"/>
    </source>
</evidence>
<accession>A0ABU0YSU0</accession>
<dbReference type="InterPro" id="IPR011006">
    <property type="entry name" value="CheY-like_superfamily"/>
</dbReference>
<reference evidence="6" key="1">
    <citation type="submission" date="2023-08" db="EMBL/GenBank/DDBJ databases">
        <title>Rhodospirillaceae gen. nov., a novel taxon isolated from the Yangtze River Yuezi River estuary sludge.</title>
        <authorList>
            <person name="Ruan L."/>
        </authorList>
    </citation>
    <scope>NUCLEOTIDE SEQUENCE [LARGE SCALE GENOMIC DNA]</scope>
    <source>
        <strain evidence="6">R-7</strain>
    </source>
</reference>
<dbReference type="InterPro" id="IPR001789">
    <property type="entry name" value="Sig_transdc_resp-reg_receiver"/>
</dbReference>
<feature type="modified residue" description="4-aspartylphosphate" evidence="3">
    <location>
        <position position="58"/>
    </location>
</feature>
<name>A0ABU0YSU0_9PROT</name>
<evidence type="ECO:0000256" key="3">
    <source>
        <dbReference type="PROSITE-ProRule" id="PRU00169"/>
    </source>
</evidence>
<dbReference type="PANTHER" id="PTHR44591:SF14">
    <property type="entry name" value="PROTEIN PILG"/>
    <property type="match status" value="1"/>
</dbReference>
<dbReference type="Proteomes" id="UP001230156">
    <property type="component" value="Unassembled WGS sequence"/>
</dbReference>
<protein>
    <submittedName>
        <fullName evidence="5">Response regulator</fullName>
    </submittedName>
</protein>
<dbReference type="PANTHER" id="PTHR44591">
    <property type="entry name" value="STRESS RESPONSE REGULATOR PROTEIN 1"/>
    <property type="match status" value="1"/>
</dbReference>
<dbReference type="PROSITE" id="PS50110">
    <property type="entry name" value="RESPONSE_REGULATORY"/>
    <property type="match status" value="1"/>
</dbReference>
<dbReference type="EMBL" id="JAUYVI010000007">
    <property type="protein sequence ID" value="MDQ7250780.1"/>
    <property type="molecule type" value="Genomic_DNA"/>
</dbReference>